<sequence length="201" mass="22189">MHPALGGLDAIVQTWLRFHLYAFPFCSGESVPGRGVSFASSPILDGPSMVLRPGDPSQWLSIRDSHQEEPPLSGKGLHLSSPPGVMETLRMAPEELRLLRPYSSPELPLRGNLLEFLEEQFSTGLSHSTLKVLRPPACSRVSSWDLAVILEALSKPPFEPLDEVSEKFHTVKTVFLLAISSLKRVSDLQALSMAPFFLEFP</sequence>
<dbReference type="PANTHER" id="PTHR35617:SF3">
    <property type="entry name" value="CORE-BINDING (CB) DOMAIN-CONTAINING PROTEIN"/>
    <property type="match status" value="1"/>
</dbReference>
<feature type="region of interest" description="Disordered" evidence="1">
    <location>
        <begin position="59"/>
        <end position="80"/>
    </location>
</feature>
<protein>
    <submittedName>
        <fullName evidence="2">UDP-glucuronosyltransferase 1-2</fullName>
    </submittedName>
</protein>
<evidence type="ECO:0000313" key="2">
    <source>
        <dbReference type="EMBL" id="KAI2659278.1"/>
    </source>
</evidence>
<keyword evidence="3" id="KW-1185">Reference proteome</keyword>
<accession>A0ABQ8MBR4</accession>
<evidence type="ECO:0000313" key="3">
    <source>
        <dbReference type="Proteomes" id="UP000830375"/>
    </source>
</evidence>
<organism evidence="2 3">
    <name type="scientific">Labeo rohita</name>
    <name type="common">Indian major carp</name>
    <name type="synonym">Cyprinus rohita</name>
    <dbReference type="NCBI Taxonomy" id="84645"/>
    <lineage>
        <taxon>Eukaryota</taxon>
        <taxon>Metazoa</taxon>
        <taxon>Chordata</taxon>
        <taxon>Craniata</taxon>
        <taxon>Vertebrata</taxon>
        <taxon>Euteleostomi</taxon>
        <taxon>Actinopterygii</taxon>
        <taxon>Neopterygii</taxon>
        <taxon>Teleostei</taxon>
        <taxon>Ostariophysi</taxon>
        <taxon>Cypriniformes</taxon>
        <taxon>Cyprinidae</taxon>
        <taxon>Labeoninae</taxon>
        <taxon>Labeonini</taxon>
        <taxon>Labeo</taxon>
    </lineage>
</organism>
<dbReference type="EMBL" id="JACTAM010000011">
    <property type="protein sequence ID" value="KAI2659278.1"/>
    <property type="molecule type" value="Genomic_DNA"/>
</dbReference>
<name>A0ABQ8MBR4_LABRO</name>
<dbReference type="PANTHER" id="PTHR35617">
    <property type="entry name" value="PHAGE_INTEGRASE DOMAIN-CONTAINING PROTEIN"/>
    <property type="match status" value="1"/>
</dbReference>
<gene>
    <name evidence="2" type="ORF">H4Q32_023557</name>
</gene>
<comment type="caution">
    <text evidence="2">The sequence shown here is derived from an EMBL/GenBank/DDBJ whole genome shotgun (WGS) entry which is preliminary data.</text>
</comment>
<evidence type="ECO:0000256" key="1">
    <source>
        <dbReference type="SAM" id="MobiDB-lite"/>
    </source>
</evidence>
<proteinExistence type="predicted"/>
<dbReference type="Proteomes" id="UP000830375">
    <property type="component" value="Unassembled WGS sequence"/>
</dbReference>
<reference evidence="2 3" key="1">
    <citation type="submission" date="2022-01" db="EMBL/GenBank/DDBJ databases">
        <title>A high-quality chromosome-level genome assembly of rohu carp, Labeo rohita.</title>
        <authorList>
            <person name="Arick M.A. II"/>
            <person name="Hsu C.-Y."/>
            <person name="Magbanua Z."/>
            <person name="Pechanova O."/>
            <person name="Grover C."/>
            <person name="Miller E."/>
            <person name="Thrash A."/>
            <person name="Ezzel L."/>
            <person name="Alam S."/>
            <person name="Benzie J."/>
            <person name="Hamilton M."/>
            <person name="Karsi A."/>
            <person name="Lawrence M.L."/>
            <person name="Peterson D.G."/>
        </authorList>
    </citation>
    <scope>NUCLEOTIDE SEQUENCE [LARGE SCALE GENOMIC DNA]</scope>
    <source>
        <strain evidence="3">BAU-BD-2019</strain>
        <tissue evidence="2">Blood</tissue>
    </source>
</reference>